<comment type="caution">
    <text evidence="2">The sequence shown here is derived from an EMBL/GenBank/DDBJ whole genome shotgun (WGS) entry which is preliminary data.</text>
</comment>
<organism evidence="2 3">
    <name type="scientific">Pallidibacillus thermolactis</name>
    <dbReference type="NCBI Taxonomy" id="251051"/>
    <lineage>
        <taxon>Bacteria</taxon>
        <taxon>Bacillati</taxon>
        <taxon>Bacillota</taxon>
        <taxon>Bacilli</taxon>
        <taxon>Bacillales</taxon>
        <taxon>Bacillaceae</taxon>
        <taxon>Pallidibacillus</taxon>
    </lineage>
</organism>
<keyword evidence="3" id="KW-1185">Reference proteome</keyword>
<dbReference type="EMBL" id="JAOUSE010000002">
    <property type="protein sequence ID" value="MCU9593028.1"/>
    <property type="molecule type" value="Genomic_DNA"/>
</dbReference>
<dbReference type="RefSeq" id="WP_263060724.1">
    <property type="nucleotide sequence ID" value="NZ_JAOUSE010000002.1"/>
</dbReference>
<dbReference type="Proteomes" id="UP001208656">
    <property type="component" value="Unassembled WGS sequence"/>
</dbReference>
<dbReference type="InterPro" id="IPR007863">
    <property type="entry name" value="Peptidase_M16_C"/>
</dbReference>
<evidence type="ECO:0000313" key="2">
    <source>
        <dbReference type="EMBL" id="MCU9593028.1"/>
    </source>
</evidence>
<name>A0ABT2WBI6_9BACI</name>
<dbReference type="InterPro" id="IPR050361">
    <property type="entry name" value="MPP/UQCRC_Complex"/>
</dbReference>
<gene>
    <name evidence="2" type="ORF">OEV82_00990</name>
</gene>
<feature type="domain" description="Peptidase M16 C-terminal" evidence="1">
    <location>
        <begin position="182"/>
        <end position="354"/>
    </location>
</feature>
<evidence type="ECO:0000259" key="1">
    <source>
        <dbReference type="Pfam" id="PF05193"/>
    </source>
</evidence>
<dbReference type="PANTHER" id="PTHR11851:SF186">
    <property type="entry name" value="INACTIVE METALLOPROTEASE YMFF-RELATED"/>
    <property type="match status" value="1"/>
</dbReference>
<accession>A0ABT2WBI6</accession>
<dbReference type="NCBIfam" id="NF047422">
    <property type="entry name" value="YfmF_fam"/>
    <property type="match status" value="1"/>
</dbReference>
<dbReference type="Pfam" id="PF05193">
    <property type="entry name" value="Peptidase_M16_C"/>
    <property type="match status" value="1"/>
</dbReference>
<protein>
    <submittedName>
        <fullName evidence="2">Insulinase family protein</fullName>
    </submittedName>
</protein>
<proteinExistence type="predicted"/>
<dbReference type="PANTHER" id="PTHR11851">
    <property type="entry name" value="METALLOPROTEASE"/>
    <property type="match status" value="1"/>
</dbReference>
<dbReference type="SUPFAM" id="SSF63411">
    <property type="entry name" value="LuxS/MPP-like metallohydrolase"/>
    <property type="match status" value="2"/>
</dbReference>
<dbReference type="Gene3D" id="3.30.830.10">
    <property type="entry name" value="Metalloenzyme, LuxS/M16 peptidase-like"/>
    <property type="match status" value="2"/>
</dbReference>
<reference evidence="2 3" key="1">
    <citation type="submission" date="2022-10" db="EMBL/GenBank/DDBJ databases">
        <title>Description of Fervidibacillus gen. nov. in the family Fervidibacillaceae fam. nov. with two species, Fervidibacillus albus sp. nov., and Fervidibacillus halotolerans sp. nov., isolated from tidal flat sediments.</title>
        <authorList>
            <person name="Kwon K.K."/>
            <person name="Yang S.-H."/>
        </authorList>
    </citation>
    <scope>NUCLEOTIDE SEQUENCE [LARGE SCALE GENOMIC DNA]</scope>
    <source>
        <strain evidence="2 3">DSM 23332</strain>
    </source>
</reference>
<sequence length="421" mass="48657">MKKIIENGGLKLHLLKTEKYKTNTIVFKMKTPLTKENATIRALLPHVLQSGTNTYPSITEIRSYLEELYGAVLYVDLQKKGEYHVISITMELANEKFLKSDEPLLEKGITFLAELLLNPKTENNNSFDQQIVEKEKRILKQRIQAAFDDKMRYANLRLIQEMCKNEPYSVPVNGYLEDVDEITAQNLYSYYEKSIAEDELDLFIVGDFDENEVEALVREKLSFTERNPKYVSKAISHKVDKENVVIEKQDLAQGKLNIGLRTNIRYGDNDYFALQVFNGLFGGFPHSKLFINVREKASLAYYAASRLESHKGLMMVMTGIETKNYDRALTIIKEQLKEMKLGHFTEDELAQTKAMIQNQMMETIDTSRGYIEVLYHNVISQSNFTEELWKEKINEVKKEDVIKVGEKIQLDTVYFLSGMEA</sequence>
<evidence type="ECO:0000313" key="3">
    <source>
        <dbReference type="Proteomes" id="UP001208656"/>
    </source>
</evidence>
<dbReference type="InterPro" id="IPR011249">
    <property type="entry name" value="Metalloenz_LuxS/M16"/>
</dbReference>